<gene>
    <name evidence="1" type="ORF">Bealeia1_01735</name>
</gene>
<dbReference type="Proteomes" id="UP001330434">
    <property type="component" value="Chromosome"/>
</dbReference>
<evidence type="ECO:0000313" key="1">
    <source>
        <dbReference type="EMBL" id="WVX67522.1"/>
    </source>
</evidence>
<organism evidence="1 2">
    <name type="scientific">Candidatus Bealeia paramacronuclearis</name>
    <dbReference type="NCBI Taxonomy" id="1921001"/>
    <lineage>
        <taxon>Bacteria</taxon>
        <taxon>Pseudomonadati</taxon>
        <taxon>Pseudomonadota</taxon>
        <taxon>Alphaproteobacteria</taxon>
        <taxon>Holosporales</taxon>
        <taxon>Holosporaceae</taxon>
        <taxon>Candidatus Bealeia</taxon>
    </lineage>
</organism>
<proteinExistence type="predicted"/>
<dbReference type="EMBL" id="CP133270">
    <property type="protein sequence ID" value="WVX67522.1"/>
    <property type="molecule type" value="Genomic_DNA"/>
</dbReference>
<sequence>MLKKLTSYVTLLISIPFLGQATLYELEIGDLKSRTIYIPFSKAIA</sequence>
<dbReference type="RefSeq" id="WP_331256256.1">
    <property type="nucleotide sequence ID" value="NZ_CP133270.1"/>
</dbReference>
<evidence type="ECO:0000313" key="2">
    <source>
        <dbReference type="Proteomes" id="UP001330434"/>
    </source>
</evidence>
<accession>A0ABZ2C5P3</accession>
<keyword evidence="2" id="KW-1185">Reference proteome</keyword>
<name>A0ABZ2C5P3_9PROT</name>
<protein>
    <submittedName>
        <fullName evidence="1">Uncharacterized protein</fullName>
    </submittedName>
</protein>
<reference evidence="1 2" key="1">
    <citation type="journal article" date="2024" name="Environ. Microbiol.">
        <title>Novel evolutionary insights on the interactions of the Holosporales (Alphaproteobacteria) with eukaryotic hosts from comparative genomics.</title>
        <authorList>
            <person name="Giovannini M."/>
            <person name="Petroni G."/>
            <person name="Castelli M."/>
        </authorList>
    </citation>
    <scope>NUCLEOTIDE SEQUENCE [LARGE SCALE GENOMIC DNA]</scope>
    <source>
        <strain evidence="1 2">US_Bl 15I1</strain>
    </source>
</reference>